<name>W9V317_9GAMM</name>
<feature type="transmembrane region" description="Helical" evidence="9">
    <location>
        <begin position="217"/>
        <end position="238"/>
    </location>
</feature>
<evidence type="ECO:0000259" key="11">
    <source>
        <dbReference type="Pfam" id="PF01471"/>
    </source>
</evidence>
<protein>
    <submittedName>
        <fullName evidence="12">NADH-ubiquinone oxidoreductase chain M</fullName>
    </submittedName>
</protein>
<feature type="transmembrane region" description="Helical" evidence="9">
    <location>
        <begin position="342"/>
        <end position="360"/>
    </location>
</feature>
<feature type="domain" description="NADH:quinone oxidoreductase/Mrp antiporter transmembrane" evidence="10">
    <location>
        <begin position="115"/>
        <end position="389"/>
    </location>
</feature>
<evidence type="ECO:0000313" key="12">
    <source>
        <dbReference type="EMBL" id="EXJ13739.1"/>
    </source>
</evidence>
<comment type="similarity">
    <text evidence="2">Belongs to the CPA3 antiporters (TC 2.A.63) subunit D family.</text>
</comment>
<keyword evidence="5 9" id="KW-1133">Transmembrane helix</keyword>
<organism evidence="12 13">
    <name type="scientific">Imhoffiella purpurea</name>
    <dbReference type="NCBI Taxonomy" id="1249627"/>
    <lineage>
        <taxon>Bacteria</taxon>
        <taxon>Pseudomonadati</taxon>
        <taxon>Pseudomonadota</taxon>
        <taxon>Gammaproteobacteria</taxon>
        <taxon>Chromatiales</taxon>
        <taxon>Chromatiaceae</taxon>
        <taxon>Imhoffiella</taxon>
    </lineage>
</organism>
<evidence type="ECO:0000259" key="10">
    <source>
        <dbReference type="Pfam" id="PF00361"/>
    </source>
</evidence>
<feature type="transmembrane region" description="Helical" evidence="9">
    <location>
        <begin position="380"/>
        <end position="401"/>
    </location>
</feature>
<feature type="transmembrane region" description="Helical" evidence="9">
    <location>
        <begin position="441"/>
        <end position="462"/>
    </location>
</feature>
<accession>W9V317</accession>
<comment type="caution">
    <text evidence="12">The sequence shown here is derived from an EMBL/GenBank/DDBJ whole genome shotgun (WGS) entry which is preliminary data.</text>
</comment>
<dbReference type="GO" id="GO:0008137">
    <property type="term" value="F:NADH dehydrogenase (ubiquinone) activity"/>
    <property type="evidence" value="ECO:0007669"/>
    <property type="project" value="InterPro"/>
</dbReference>
<feature type="transmembrane region" description="Helical" evidence="9">
    <location>
        <begin position="97"/>
        <end position="113"/>
    </location>
</feature>
<evidence type="ECO:0000256" key="7">
    <source>
        <dbReference type="RuleBase" id="RU000320"/>
    </source>
</evidence>
<reference evidence="12 13" key="1">
    <citation type="submission" date="2012-11" db="EMBL/GenBank/DDBJ databases">
        <title>Genome assembly of Thiorhodococcus sp. AK35.</title>
        <authorList>
            <person name="Nupur N."/>
            <person name="Khatri I."/>
            <person name="Subramanian S."/>
            <person name="Pinnaka A."/>
        </authorList>
    </citation>
    <scope>NUCLEOTIDE SEQUENCE [LARGE SCALE GENOMIC DNA]</scope>
    <source>
        <strain evidence="12 13">AK35</strain>
    </source>
</reference>
<comment type="subcellular location">
    <subcellularLocation>
        <location evidence="1">Cell membrane</location>
        <topology evidence="1">Multi-pass membrane protein</topology>
    </subcellularLocation>
    <subcellularLocation>
        <location evidence="7">Membrane</location>
        <topology evidence="7">Multi-pass membrane protein</topology>
    </subcellularLocation>
</comment>
<dbReference type="RefSeq" id="WP_043756489.1">
    <property type="nucleotide sequence ID" value="NZ_AONC01000061.1"/>
</dbReference>
<dbReference type="PANTHER" id="PTHR42703:SF1">
    <property type="entry name" value="NA(+)_H(+) ANTIPORTER SUBUNIT D1"/>
    <property type="match status" value="1"/>
</dbReference>
<dbReference type="GO" id="GO:0042773">
    <property type="term" value="P:ATP synthesis coupled electron transport"/>
    <property type="evidence" value="ECO:0007669"/>
    <property type="project" value="InterPro"/>
</dbReference>
<dbReference type="Pfam" id="PF00361">
    <property type="entry name" value="Proton_antipo_M"/>
    <property type="match status" value="1"/>
</dbReference>
<dbReference type="OrthoDB" id="9768329at2"/>
<proteinExistence type="inferred from homology"/>
<feature type="region of interest" description="Disordered" evidence="8">
    <location>
        <begin position="572"/>
        <end position="673"/>
    </location>
</feature>
<dbReference type="InterPro" id="IPR002477">
    <property type="entry name" value="Peptidoglycan-bd-like"/>
</dbReference>
<keyword evidence="3" id="KW-1003">Cell membrane</keyword>
<evidence type="ECO:0000256" key="4">
    <source>
        <dbReference type="ARBA" id="ARBA00022692"/>
    </source>
</evidence>
<keyword evidence="13" id="KW-1185">Reference proteome</keyword>
<gene>
    <name evidence="12" type="ORF">D779_3494</name>
</gene>
<keyword evidence="12" id="KW-0830">Ubiquinone</keyword>
<evidence type="ECO:0000256" key="1">
    <source>
        <dbReference type="ARBA" id="ARBA00004651"/>
    </source>
</evidence>
<dbReference type="InterPro" id="IPR050586">
    <property type="entry name" value="CPA3_Na-H_Antiporter_D"/>
</dbReference>
<evidence type="ECO:0000256" key="8">
    <source>
        <dbReference type="SAM" id="MobiDB-lite"/>
    </source>
</evidence>
<feature type="transmembrane region" description="Helical" evidence="9">
    <location>
        <begin position="189"/>
        <end position="210"/>
    </location>
</feature>
<evidence type="ECO:0000313" key="13">
    <source>
        <dbReference type="Proteomes" id="UP000019460"/>
    </source>
</evidence>
<feature type="transmembrane region" description="Helical" evidence="9">
    <location>
        <begin position="149"/>
        <end position="169"/>
    </location>
</feature>
<dbReference type="InterPro" id="IPR036366">
    <property type="entry name" value="PGBDSf"/>
</dbReference>
<keyword evidence="6 9" id="KW-0472">Membrane</keyword>
<dbReference type="PRINTS" id="PR01437">
    <property type="entry name" value="NUOXDRDTASE4"/>
</dbReference>
<dbReference type="InterPro" id="IPR036365">
    <property type="entry name" value="PGBD-like_sf"/>
</dbReference>
<evidence type="ECO:0000256" key="2">
    <source>
        <dbReference type="ARBA" id="ARBA00005346"/>
    </source>
</evidence>
<evidence type="ECO:0000256" key="6">
    <source>
        <dbReference type="ARBA" id="ARBA00023136"/>
    </source>
</evidence>
<dbReference type="PANTHER" id="PTHR42703">
    <property type="entry name" value="NADH DEHYDROGENASE"/>
    <property type="match status" value="1"/>
</dbReference>
<dbReference type="eggNOG" id="COG0651">
    <property type="taxonomic scope" value="Bacteria"/>
</dbReference>
<dbReference type="Proteomes" id="UP000019460">
    <property type="component" value="Unassembled WGS sequence"/>
</dbReference>
<dbReference type="Pfam" id="PF01471">
    <property type="entry name" value="PG_binding_1"/>
    <property type="match status" value="1"/>
</dbReference>
<feature type="transmembrane region" description="Helical" evidence="9">
    <location>
        <begin position="307"/>
        <end position="330"/>
    </location>
</feature>
<dbReference type="PATRIC" id="fig|1249627.3.peg.3570"/>
<feature type="domain" description="Peptidoglycan binding-like" evidence="11">
    <location>
        <begin position="702"/>
        <end position="752"/>
    </location>
</feature>
<dbReference type="Gene3D" id="1.10.101.10">
    <property type="entry name" value="PGBD-like superfamily/PGBD"/>
    <property type="match status" value="1"/>
</dbReference>
<feature type="transmembrane region" description="Helical" evidence="9">
    <location>
        <begin position="64"/>
        <end position="85"/>
    </location>
</feature>
<feature type="transmembrane region" description="Helical" evidence="9">
    <location>
        <begin position="413"/>
        <end position="435"/>
    </location>
</feature>
<feature type="transmembrane region" description="Helical" evidence="9">
    <location>
        <begin position="540"/>
        <end position="561"/>
    </location>
</feature>
<dbReference type="STRING" id="1249627.D779_3494"/>
<feature type="transmembrane region" description="Helical" evidence="9">
    <location>
        <begin position="119"/>
        <end position="137"/>
    </location>
</feature>
<dbReference type="GO" id="GO:0005886">
    <property type="term" value="C:plasma membrane"/>
    <property type="evidence" value="ECO:0007669"/>
    <property type="project" value="UniProtKB-SubCell"/>
</dbReference>
<sequence length="767" mass="80528">MSVWLLLGAWVWPLLLAAGARARRLWWLPAVGALPALAAALWLPLGSRLELPWLLLGTSLGLDALARGFLLFTAIVWLAAGIQAAFGLRGRPDTGRFNLMFLLAMAGNLWLIVGQDLVSFYAGFALMGLAAYGLIVHEGDAKALRAGRVYLILALAGEVTLLAGLLMIAVQSGTLTPNRAQLAGLDDPAIALILLGLGVKAGMVPLHVWLPLAHPAAPPAASAVLSGTMIKVALLGWLRFLPVGAAELPLWGDVLTLAGLVTIALSLLVGLVQHDPKVILAYSSISKMGLMILLLGLILAAPDTASLGIAALTLYAAQHALAKGGLFLGVGLRKASAIGQPLVLGGLAVLALALAGAPFTSGAAAKYAIKPLLATADWHWIAGAIAVSAVATSLLMARFVWASTRMERHPEPGYGWPLAGWSGLILLLLAFPFVLGQPAAWTTGAATIGTGLAIAAAIAGTARWRPEVVRRSLGRLVGTIPPGDLLALAAAPIGGLRRLGQTGMDVWRRPRAWIELGGRKTLAALSNHSLANAERRLRRWPVAGSLWLGIAGLLLMGLLVGDPRLNREAPKIAEVSPPSAVVPNDPAQMPAPTEPMRDAETIPSSAVPREGEGDSDIEPQKQPPSDSVRTADPTEALAVGSAVRTESPEPDSQTTSQECDPEQVVVLTSPRDSSDQIRLRPCVEQPSGEYAEVEAPPLTNRLVRLIQVHLDALGFDPGPIDGLIGPRTRSAIRDYQRAKGVDATGAVDFGLIRLLKNLRGSGQNDYK</sequence>
<dbReference type="EMBL" id="AONC01000061">
    <property type="protein sequence ID" value="EXJ13739.1"/>
    <property type="molecule type" value="Genomic_DNA"/>
</dbReference>
<evidence type="ECO:0000256" key="3">
    <source>
        <dbReference type="ARBA" id="ARBA00022475"/>
    </source>
</evidence>
<feature type="transmembrane region" description="Helical" evidence="9">
    <location>
        <begin position="250"/>
        <end position="272"/>
    </location>
</feature>
<evidence type="ECO:0000256" key="5">
    <source>
        <dbReference type="ARBA" id="ARBA00022989"/>
    </source>
</evidence>
<feature type="transmembrane region" description="Helical" evidence="9">
    <location>
        <begin position="279"/>
        <end position="301"/>
    </location>
</feature>
<dbReference type="SUPFAM" id="SSF47090">
    <property type="entry name" value="PGBD-like"/>
    <property type="match status" value="1"/>
</dbReference>
<dbReference type="InterPro" id="IPR003918">
    <property type="entry name" value="NADH_UbQ_OxRdtase"/>
</dbReference>
<evidence type="ECO:0000256" key="9">
    <source>
        <dbReference type="SAM" id="Phobius"/>
    </source>
</evidence>
<keyword evidence="4 7" id="KW-0812">Transmembrane</keyword>
<dbReference type="InterPro" id="IPR001750">
    <property type="entry name" value="ND/Mrp_TM"/>
</dbReference>
<dbReference type="AlphaFoldDB" id="W9V317"/>